<evidence type="ECO:0000313" key="1">
    <source>
        <dbReference type="EMBL" id="PJC30500.1"/>
    </source>
</evidence>
<gene>
    <name evidence="1" type="ORF">CO051_05425</name>
</gene>
<dbReference type="EMBL" id="PFSC01000136">
    <property type="protein sequence ID" value="PJC30500.1"/>
    <property type="molecule type" value="Genomic_DNA"/>
</dbReference>
<name>A0A2M8EXB1_9BACT</name>
<dbReference type="Proteomes" id="UP000231383">
    <property type="component" value="Unassembled WGS sequence"/>
</dbReference>
<protein>
    <submittedName>
        <fullName evidence="1">Uncharacterized protein</fullName>
    </submittedName>
</protein>
<sequence length="114" mass="12867">MSQIFSITLTTDELLYVLVLSGVEDEEKYEDYDLNIEDISRERLESGRKSLQDRGLLYGDGPIPQLDNTLTALVSATIIGEKVGVEYTEQSTGLHVQFLKEEGMYVFRGKIDES</sequence>
<dbReference type="AlphaFoldDB" id="A0A2M8EXB1"/>
<comment type="caution">
    <text evidence="1">The sequence shown here is derived from an EMBL/GenBank/DDBJ whole genome shotgun (WGS) entry which is preliminary data.</text>
</comment>
<accession>A0A2M8EXB1</accession>
<evidence type="ECO:0000313" key="2">
    <source>
        <dbReference type="Proteomes" id="UP000231383"/>
    </source>
</evidence>
<reference evidence="2" key="1">
    <citation type="submission" date="2017-09" db="EMBL/GenBank/DDBJ databases">
        <title>Depth-based differentiation of microbial function through sediment-hosted aquifers and enrichment of novel symbionts in the deep terrestrial subsurface.</title>
        <authorList>
            <person name="Probst A.J."/>
            <person name="Ladd B."/>
            <person name="Jarett J.K."/>
            <person name="Geller-Mcgrath D.E."/>
            <person name="Sieber C.M.K."/>
            <person name="Emerson J.B."/>
            <person name="Anantharaman K."/>
            <person name="Thomas B.C."/>
            <person name="Malmstrom R."/>
            <person name="Stieglmeier M."/>
            <person name="Klingl A."/>
            <person name="Woyke T."/>
            <person name="Ryan C.M."/>
            <person name="Banfield J.F."/>
        </authorList>
    </citation>
    <scope>NUCLEOTIDE SEQUENCE [LARGE SCALE GENOMIC DNA]</scope>
</reference>
<organism evidence="1 2">
    <name type="scientific">Candidatus Roizmanbacteria bacterium CG_4_9_14_0_2_um_filter_39_13</name>
    <dbReference type="NCBI Taxonomy" id="1974839"/>
    <lineage>
        <taxon>Bacteria</taxon>
        <taxon>Candidatus Roizmaniibacteriota</taxon>
    </lineage>
</organism>
<proteinExistence type="predicted"/>